<proteinExistence type="predicted"/>
<reference evidence="1 2" key="1">
    <citation type="submission" date="2019-03" db="EMBL/GenBank/DDBJ databases">
        <title>Genomic Encyclopedia of Type Strains, Phase IV (KMG-IV): sequencing the most valuable type-strain genomes for metagenomic binning, comparative biology and taxonomic classification.</title>
        <authorList>
            <person name="Goeker M."/>
        </authorList>
    </citation>
    <scope>NUCLEOTIDE SEQUENCE [LARGE SCALE GENOMIC DNA]</scope>
    <source>
        <strain evidence="1 2">DSM 28679</strain>
    </source>
</reference>
<organism evidence="1 2">
    <name type="scientific">Thiopseudomonas denitrificans</name>
    <dbReference type="NCBI Taxonomy" id="1501432"/>
    <lineage>
        <taxon>Bacteria</taxon>
        <taxon>Pseudomonadati</taxon>
        <taxon>Pseudomonadota</taxon>
        <taxon>Gammaproteobacteria</taxon>
        <taxon>Pseudomonadales</taxon>
        <taxon>Pseudomonadaceae</taxon>
        <taxon>Thiopseudomonas</taxon>
    </lineage>
</organism>
<evidence type="ECO:0000313" key="2">
    <source>
        <dbReference type="Proteomes" id="UP000294575"/>
    </source>
</evidence>
<dbReference type="Proteomes" id="UP000294575">
    <property type="component" value="Unassembled WGS sequence"/>
</dbReference>
<sequence length="50" mass="5622">MIFSLLPAQHYNAWTVFFIAGACRNGLDEGKCASLLYSIRKYILIDPSGR</sequence>
<name>A0A4R6TXY9_9GAMM</name>
<gene>
    <name evidence="1" type="ORF">DFQ45_10597</name>
</gene>
<keyword evidence="2" id="KW-1185">Reference proteome</keyword>
<dbReference type="EMBL" id="SNYK01000005">
    <property type="protein sequence ID" value="TDQ38186.1"/>
    <property type="molecule type" value="Genomic_DNA"/>
</dbReference>
<comment type="caution">
    <text evidence="1">The sequence shown here is derived from an EMBL/GenBank/DDBJ whole genome shotgun (WGS) entry which is preliminary data.</text>
</comment>
<dbReference type="AlphaFoldDB" id="A0A4R6TXY9"/>
<accession>A0A4R6TXY9</accession>
<evidence type="ECO:0000313" key="1">
    <source>
        <dbReference type="EMBL" id="TDQ38186.1"/>
    </source>
</evidence>
<protein>
    <submittedName>
        <fullName evidence="1">Uncharacterized protein</fullName>
    </submittedName>
</protein>